<dbReference type="EMBL" id="KN549304">
    <property type="protein sequence ID" value="KHJ98496.1"/>
    <property type="molecule type" value="Genomic_DNA"/>
</dbReference>
<feature type="transmembrane region" description="Helical" evidence="1">
    <location>
        <begin position="61"/>
        <end position="79"/>
    </location>
</feature>
<organism evidence="2 3">
    <name type="scientific">Oesophagostomum dentatum</name>
    <name type="common">Nodular worm</name>
    <dbReference type="NCBI Taxonomy" id="61180"/>
    <lineage>
        <taxon>Eukaryota</taxon>
        <taxon>Metazoa</taxon>
        <taxon>Ecdysozoa</taxon>
        <taxon>Nematoda</taxon>
        <taxon>Chromadorea</taxon>
        <taxon>Rhabditida</taxon>
        <taxon>Rhabditina</taxon>
        <taxon>Rhabditomorpha</taxon>
        <taxon>Strongyloidea</taxon>
        <taxon>Strongylidae</taxon>
        <taxon>Oesophagostomum</taxon>
    </lineage>
</organism>
<evidence type="ECO:0000313" key="3">
    <source>
        <dbReference type="Proteomes" id="UP000053660"/>
    </source>
</evidence>
<proteinExistence type="predicted"/>
<dbReference type="AlphaFoldDB" id="A0A0B1TQV0"/>
<accession>A0A0B1TQV0</accession>
<dbReference type="Proteomes" id="UP000053660">
    <property type="component" value="Unassembled WGS sequence"/>
</dbReference>
<keyword evidence="1" id="KW-0812">Transmembrane</keyword>
<sequence>MARISFLRRVRSKPVAEVSPIHQVCHSSSVELEDSPPDFEAELDRLRQTARWVSTSPKRQLRLLATVMFVSSVFNFVYVDNL</sequence>
<name>A0A0B1TQV0_OESDE</name>
<reference evidence="2 3" key="1">
    <citation type="submission" date="2014-03" db="EMBL/GenBank/DDBJ databases">
        <title>Draft genome of the hookworm Oesophagostomum dentatum.</title>
        <authorList>
            <person name="Mitreva M."/>
        </authorList>
    </citation>
    <scope>NUCLEOTIDE SEQUENCE [LARGE SCALE GENOMIC DNA]</scope>
    <source>
        <strain evidence="2 3">OD-Hann</strain>
    </source>
</reference>
<gene>
    <name evidence="2" type="ORF">OESDEN_01513</name>
</gene>
<evidence type="ECO:0000256" key="1">
    <source>
        <dbReference type="SAM" id="Phobius"/>
    </source>
</evidence>
<keyword evidence="3" id="KW-1185">Reference proteome</keyword>
<protein>
    <submittedName>
        <fullName evidence="2">Uncharacterized protein</fullName>
    </submittedName>
</protein>
<evidence type="ECO:0000313" key="2">
    <source>
        <dbReference type="EMBL" id="KHJ98496.1"/>
    </source>
</evidence>
<keyword evidence="1" id="KW-0472">Membrane</keyword>
<keyword evidence="1" id="KW-1133">Transmembrane helix</keyword>